<evidence type="ECO:0000313" key="2">
    <source>
        <dbReference type="EnsemblPlants" id="ONIVA01G02640.1"/>
    </source>
</evidence>
<dbReference type="EnsemblPlants" id="ONIVA01G02640.1">
    <property type="protein sequence ID" value="ONIVA01G02640.1"/>
    <property type="gene ID" value="ONIVA01G02640"/>
</dbReference>
<evidence type="ECO:0000313" key="3">
    <source>
        <dbReference type="Proteomes" id="UP000006591"/>
    </source>
</evidence>
<dbReference type="AlphaFoldDB" id="A0A0E0FFX7"/>
<dbReference type="Gramene" id="ONIVA01G02640.1">
    <property type="protein sequence ID" value="ONIVA01G02640.1"/>
    <property type="gene ID" value="ONIVA01G02640"/>
</dbReference>
<evidence type="ECO:0000256" key="1">
    <source>
        <dbReference type="SAM" id="MobiDB-lite"/>
    </source>
</evidence>
<feature type="compositionally biased region" description="Basic residues" evidence="1">
    <location>
        <begin position="69"/>
        <end position="89"/>
    </location>
</feature>
<feature type="compositionally biased region" description="Polar residues" evidence="1">
    <location>
        <begin position="90"/>
        <end position="111"/>
    </location>
</feature>
<reference evidence="2" key="2">
    <citation type="submission" date="2018-04" db="EMBL/GenBank/DDBJ databases">
        <title>OnivRS2 (Oryza nivara Reference Sequence Version 2).</title>
        <authorList>
            <person name="Zhang J."/>
            <person name="Kudrna D."/>
            <person name="Lee S."/>
            <person name="Talag J."/>
            <person name="Rajasekar S."/>
            <person name="Welchert J."/>
            <person name="Hsing Y.-I."/>
            <person name="Wing R.A."/>
        </authorList>
    </citation>
    <scope>NUCLEOTIDE SEQUENCE [LARGE SCALE GENOMIC DNA]</scope>
</reference>
<reference evidence="2" key="1">
    <citation type="submission" date="2015-04" db="UniProtKB">
        <authorList>
            <consortium name="EnsemblPlants"/>
        </authorList>
    </citation>
    <scope>IDENTIFICATION</scope>
    <source>
        <strain evidence="2">SL10</strain>
    </source>
</reference>
<name>A0A0E0FFX7_ORYNI</name>
<proteinExistence type="predicted"/>
<protein>
    <submittedName>
        <fullName evidence="2">Uncharacterized protein</fullName>
    </submittedName>
</protein>
<accession>A0A0E0FFX7</accession>
<dbReference type="Proteomes" id="UP000006591">
    <property type="component" value="Chromosome 1"/>
</dbReference>
<keyword evidence="3" id="KW-1185">Reference proteome</keyword>
<dbReference type="HOGENOM" id="CLU_1899542_0_0_1"/>
<feature type="region of interest" description="Disordered" evidence="1">
    <location>
        <begin position="69"/>
        <end position="111"/>
    </location>
</feature>
<organism evidence="2">
    <name type="scientific">Oryza nivara</name>
    <name type="common">Indian wild rice</name>
    <name type="synonym">Oryza sativa f. spontanea</name>
    <dbReference type="NCBI Taxonomy" id="4536"/>
    <lineage>
        <taxon>Eukaryota</taxon>
        <taxon>Viridiplantae</taxon>
        <taxon>Streptophyta</taxon>
        <taxon>Embryophyta</taxon>
        <taxon>Tracheophyta</taxon>
        <taxon>Spermatophyta</taxon>
        <taxon>Magnoliopsida</taxon>
        <taxon>Liliopsida</taxon>
        <taxon>Poales</taxon>
        <taxon>Poaceae</taxon>
        <taxon>BOP clade</taxon>
        <taxon>Oryzoideae</taxon>
        <taxon>Oryzeae</taxon>
        <taxon>Oryzinae</taxon>
        <taxon>Oryza</taxon>
    </lineage>
</organism>
<sequence>MTAPKSSHPICHSEMDIDICKDVKMEEELEFHGMAPELIMVLSISYRVDHIGDEEESIRKEFEAQAQRVNRKRCHGEKKKNHGLPHHQSSKILTFPTHQRTRTGGPNQTGSDMTCNGPIWAHQVKQAILCQPSS</sequence>